<comment type="similarity">
    <text evidence="8">Belongs to the peroxiredoxin family. BCP/PrxQ subfamily.</text>
</comment>
<dbReference type="EC" id="1.11.1.24" evidence="1"/>
<keyword evidence="12" id="KW-1185">Reference proteome</keyword>
<keyword evidence="4" id="KW-0560">Oxidoreductase</keyword>
<proteinExistence type="inferred from homology"/>
<evidence type="ECO:0000256" key="7">
    <source>
        <dbReference type="ARBA" id="ARBA00032824"/>
    </source>
</evidence>
<keyword evidence="3" id="KW-0049">Antioxidant</keyword>
<evidence type="ECO:0000256" key="6">
    <source>
        <dbReference type="ARBA" id="ARBA00023284"/>
    </source>
</evidence>
<evidence type="ECO:0000256" key="4">
    <source>
        <dbReference type="ARBA" id="ARBA00023002"/>
    </source>
</evidence>
<accession>A0ABR4IG65</accession>
<dbReference type="SUPFAM" id="SSF52833">
    <property type="entry name" value="Thioredoxin-like"/>
    <property type="match status" value="1"/>
</dbReference>
<dbReference type="CDD" id="cd02970">
    <property type="entry name" value="PRX_like2"/>
    <property type="match status" value="1"/>
</dbReference>
<evidence type="ECO:0000256" key="3">
    <source>
        <dbReference type="ARBA" id="ARBA00022862"/>
    </source>
</evidence>
<comment type="catalytic activity">
    <reaction evidence="9">
        <text>a hydroperoxide + [thioredoxin]-dithiol = an alcohol + [thioredoxin]-disulfide + H2O</text>
        <dbReference type="Rhea" id="RHEA:62620"/>
        <dbReference type="Rhea" id="RHEA-COMP:10698"/>
        <dbReference type="Rhea" id="RHEA-COMP:10700"/>
        <dbReference type="ChEBI" id="CHEBI:15377"/>
        <dbReference type="ChEBI" id="CHEBI:29950"/>
        <dbReference type="ChEBI" id="CHEBI:30879"/>
        <dbReference type="ChEBI" id="CHEBI:35924"/>
        <dbReference type="ChEBI" id="CHEBI:50058"/>
        <dbReference type="EC" id="1.11.1.24"/>
    </reaction>
</comment>
<evidence type="ECO:0000313" key="11">
    <source>
        <dbReference type="EMBL" id="KAL2826719.1"/>
    </source>
</evidence>
<evidence type="ECO:0000259" key="10">
    <source>
        <dbReference type="PROSITE" id="PS51352"/>
    </source>
</evidence>
<name>A0ABR4IG65_9EURO</name>
<keyword evidence="6" id="KW-0676">Redox-active center</keyword>
<keyword evidence="2" id="KW-0575">Peroxidase</keyword>
<keyword evidence="5" id="KW-1015">Disulfide bond</keyword>
<organism evidence="11 12">
    <name type="scientific">Aspergillus cavernicola</name>
    <dbReference type="NCBI Taxonomy" id="176166"/>
    <lineage>
        <taxon>Eukaryota</taxon>
        <taxon>Fungi</taxon>
        <taxon>Dikarya</taxon>
        <taxon>Ascomycota</taxon>
        <taxon>Pezizomycotina</taxon>
        <taxon>Eurotiomycetes</taxon>
        <taxon>Eurotiomycetidae</taxon>
        <taxon>Eurotiales</taxon>
        <taxon>Aspergillaceae</taxon>
        <taxon>Aspergillus</taxon>
        <taxon>Aspergillus subgen. Nidulantes</taxon>
    </lineage>
</organism>
<dbReference type="PROSITE" id="PS51352">
    <property type="entry name" value="THIOREDOXIN_2"/>
    <property type="match status" value="1"/>
</dbReference>
<evidence type="ECO:0000256" key="9">
    <source>
        <dbReference type="ARBA" id="ARBA00049091"/>
    </source>
</evidence>
<comment type="caution">
    <text evidence="11">The sequence shown here is derived from an EMBL/GenBank/DDBJ whole genome shotgun (WGS) entry which is preliminary data.</text>
</comment>
<evidence type="ECO:0000256" key="8">
    <source>
        <dbReference type="ARBA" id="ARBA00038489"/>
    </source>
</evidence>
<dbReference type="InterPro" id="IPR000866">
    <property type="entry name" value="AhpC/TSA"/>
</dbReference>
<dbReference type="Proteomes" id="UP001610335">
    <property type="component" value="Unassembled WGS sequence"/>
</dbReference>
<evidence type="ECO:0000256" key="5">
    <source>
        <dbReference type="ARBA" id="ARBA00023157"/>
    </source>
</evidence>
<protein>
    <recommendedName>
        <fullName evidence="1">thioredoxin-dependent peroxiredoxin</fullName>
        <ecNumber evidence="1">1.11.1.24</ecNumber>
    </recommendedName>
    <alternativeName>
        <fullName evidence="7">Thioredoxin peroxidase</fullName>
    </alternativeName>
</protein>
<evidence type="ECO:0000256" key="1">
    <source>
        <dbReference type="ARBA" id="ARBA00013017"/>
    </source>
</evidence>
<sequence length="214" mass="23228">MSLKAELDNAYASFQQAAPAAVIETFTTGIQDLHKTFDPSKAIQAGQTLPTFSLQDATGTPISSTTLLANGPLLISFYRGSWCPFCNLELRALQNHLPEFKAAGVTLVAISPQLPDSSLSMAEKNALEFPVLSDIGNSLARELGIVWTQPDSFKPILQGFQIDWKKSYGDESFEVPIPATILVDRDGVVRNVFLDPAYTARLEPGTALEWVAAL</sequence>
<dbReference type="InterPro" id="IPR036249">
    <property type="entry name" value="Thioredoxin-like_sf"/>
</dbReference>
<dbReference type="EMBL" id="JBFXLS010000029">
    <property type="protein sequence ID" value="KAL2826719.1"/>
    <property type="molecule type" value="Genomic_DNA"/>
</dbReference>
<dbReference type="Gene3D" id="3.40.30.10">
    <property type="entry name" value="Glutaredoxin"/>
    <property type="match status" value="1"/>
</dbReference>
<dbReference type="PANTHER" id="PTHR42801">
    <property type="entry name" value="THIOREDOXIN-DEPENDENT PEROXIDE REDUCTASE"/>
    <property type="match status" value="1"/>
</dbReference>
<dbReference type="Pfam" id="PF00578">
    <property type="entry name" value="AhpC-TSA"/>
    <property type="match status" value="1"/>
</dbReference>
<dbReference type="InterPro" id="IPR013766">
    <property type="entry name" value="Thioredoxin_domain"/>
</dbReference>
<feature type="domain" description="Thioredoxin" evidence="10">
    <location>
        <begin position="43"/>
        <end position="214"/>
    </location>
</feature>
<dbReference type="InterPro" id="IPR050924">
    <property type="entry name" value="Peroxiredoxin_BCP/PrxQ"/>
</dbReference>
<evidence type="ECO:0000313" key="12">
    <source>
        <dbReference type="Proteomes" id="UP001610335"/>
    </source>
</evidence>
<dbReference type="PANTHER" id="PTHR42801:SF7">
    <property type="entry name" value="SLL1159 PROTEIN"/>
    <property type="match status" value="1"/>
</dbReference>
<evidence type="ECO:0000256" key="2">
    <source>
        <dbReference type="ARBA" id="ARBA00022559"/>
    </source>
</evidence>
<reference evidence="11 12" key="1">
    <citation type="submission" date="2024-07" db="EMBL/GenBank/DDBJ databases">
        <title>Section-level genome sequencing and comparative genomics of Aspergillus sections Usti and Cavernicolus.</title>
        <authorList>
            <consortium name="Lawrence Berkeley National Laboratory"/>
            <person name="Nybo J.L."/>
            <person name="Vesth T.C."/>
            <person name="Theobald S."/>
            <person name="Frisvad J.C."/>
            <person name="Larsen T.O."/>
            <person name="Kjaerboelling I."/>
            <person name="Rothschild-Mancinelli K."/>
            <person name="Lyhne E.K."/>
            <person name="Kogle M.E."/>
            <person name="Barry K."/>
            <person name="Clum A."/>
            <person name="Na H."/>
            <person name="Ledsgaard L."/>
            <person name="Lin J."/>
            <person name="Lipzen A."/>
            <person name="Kuo A."/>
            <person name="Riley R."/>
            <person name="Mondo S."/>
            <person name="LaButti K."/>
            <person name="Haridas S."/>
            <person name="Pangalinan J."/>
            <person name="Salamov A.A."/>
            <person name="Simmons B.A."/>
            <person name="Magnuson J.K."/>
            <person name="Chen J."/>
            <person name="Drula E."/>
            <person name="Henrissat B."/>
            <person name="Wiebenga A."/>
            <person name="Lubbers R.J."/>
            <person name="Gomes A.C."/>
            <person name="Makela M.R."/>
            <person name="Stajich J."/>
            <person name="Grigoriev I.V."/>
            <person name="Mortensen U.H."/>
            <person name="De vries R.P."/>
            <person name="Baker S.E."/>
            <person name="Andersen M.R."/>
        </authorList>
    </citation>
    <scope>NUCLEOTIDE SEQUENCE [LARGE SCALE GENOMIC DNA]</scope>
    <source>
        <strain evidence="11 12">CBS 600.67</strain>
    </source>
</reference>
<gene>
    <name evidence="11" type="ORF">BDW59DRAFT_171793</name>
</gene>